<keyword evidence="5" id="KW-1185">Reference proteome</keyword>
<reference evidence="4 5" key="1">
    <citation type="journal article" date="2018" name="Sci. Adv.">
        <title>Multi-heme cytochromes provide a pathway for survival in energy-limited environments.</title>
        <authorList>
            <person name="Deng X."/>
            <person name="Dohmae N."/>
            <person name="Nealson K.H."/>
            <person name="Hashimoto K."/>
            <person name="Okamoto A."/>
        </authorList>
    </citation>
    <scope>NUCLEOTIDE SEQUENCE [LARGE SCALE GENOMIC DNA]</scope>
    <source>
        <strain evidence="4 5">IS5</strain>
    </source>
</reference>
<name>A0A2Z6AVL4_9BACT</name>
<dbReference type="PANTHER" id="PTHR45339:SF3">
    <property type="entry name" value="HISTIDINE KINASE"/>
    <property type="match status" value="1"/>
</dbReference>
<dbReference type="OrthoDB" id="9816343at2"/>
<evidence type="ECO:0000259" key="3">
    <source>
        <dbReference type="PROSITE" id="PS50110"/>
    </source>
</evidence>
<proteinExistence type="predicted"/>
<feature type="domain" description="Response regulatory" evidence="3">
    <location>
        <begin position="2"/>
        <end position="118"/>
    </location>
</feature>
<keyword evidence="1 2" id="KW-0597">Phosphoprotein</keyword>
<dbReference type="KEGG" id="dfl:DFE_0532"/>
<dbReference type="AlphaFoldDB" id="A0A2Z6AVL4"/>
<dbReference type="InterPro" id="IPR001789">
    <property type="entry name" value="Sig_transdc_resp-reg_receiver"/>
</dbReference>
<evidence type="ECO:0000313" key="4">
    <source>
        <dbReference type="EMBL" id="BBD07258.1"/>
    </source>
</evidence>
<accession>A0A2Z6AVL4</accession>
<dbReference type="PANTHER" id="PTHR45339">
    <property type="entry name" value="HYBRID SIGNAL TRANSDUCTION HISTIDINE KINASE J"/>
    <property type="match status" value="1"/>
</dbReference>
<dbReference type="Gene3D" id="3.40.50.2300">
    <property type="match status" value="1"/>
</dbReference>
<protein>
    <submittedName>
        <fullName evidence="4">Multi-sensor Hybrid Histidine Kinase</fullName>
    </submittedName>
</protein>
<evidence type="ECO:0000313" key="5">
    <source>
        <dbReference type="Proteomes" id="UP000269883"/>
    </source>
</evidence>
<dbReference type="Proteomes" id="UP000269883">
    <property type="component" value="Chromosome"/>
</dbReference>
<evidence type="ECO:0000256" key="1">
    <source>
        <dbReference type="ARBA" id="ARBA00022553"/>
    </source>
</evidence>
<dbReference type="RefSeq" id="WP_126376356.1">
    <property type="nucleotide sequence ID" value="NZ_AP017378.1"/>
</dbReference>
<feature type="modified residue" description="4-aspartylphosphate" evidence="2">
    <location>
        <position position="51"/>
    </location>
</feature>
<dbReference type="EMBL" id="AP017378">
    <property type="protein sequence ID" value="BBD07258.1"/>
    <property type="molecule type" value="Genomic_DNA"/>
</dbReference>
<dbReference type="InterPro" id="IPR011006">
    <property type="entry name" value="CheY-like_superfamily"/>
</dbReference>
<organism evidence="4 5">
    <name type="scientific">Desulfovibrio ferrophilus</name>
    <dbReference type="NCBI Taxonomy" id="241368"/>
    <lineage>
        <taxon>Bacteria</taxon>
        <taxon>Pseudomonadati</taxon>
        <taxon>Thermodesulfobacteriota</taxon>
        <taxon>Desulfovibrionia</taxon>
        <taxon>Desulfovibrionales</taxon>
        <taxon>Desulfovibrionaceae</taxon>
        <taxon>Desulfovibrio</taxon>
    </lineage>
</organism>
<dbReference type="GO" id="GO:0016301">
    <property type="term" value="F:kinase activity"/>
    <property type="evidence" value="ECO:0007669"/>
    <property type="project" value="UniProtKB-KW"/>
</dbReference>
<keyword evidence="4" id="KW-0808">Transferase</keyword>
<evidence type="ECO:0000256" key="2">
    <source>
        <dbReference type="PROSITE-ProRule" id="PRU00169"/>
    </source>
</evidence>
<dbReference type="Pfam" id="PF00072">
    <property type="entry name" value="Response_reg"/>
    <property type="match status" value="1"/>
</dbReference>
<dbReference type="GO" id="GO:0000160">
    <property type="term" value="P:phosphorelay signal transduction system"/>
    <property type="evidence" value="ECO:0007669"/>
    <property type="project" value="InterPro"/>
</dbReference>
<gene>
    <name evidence="4" type="ORF">DFE_0532</name>
</gene>
<dbReference type="PROSITE" id="PS50110">
    <property type="entry name" value="RESPONSE_REGULATORY"/>
    <property type="match status" value="1"/>
</dbReference>
<dbReference type="SUPFAM" id="SSF52172">
    <property type="entry name" value="CheY-like"/>
    <property type="match status" value="1"/>
</dbReference>
<dbReference type="SMART" id="SM00448">
    <property type="entry name" value="REC"/>
    <property type="match status" value="1"/>
</dbReference>
<dbReference type="CDD" id="cd17546">
    <property type="entry name" value="REC_hyHK_CKI1_RcsC-like"/>
    <property type="match status" value="1"/>
</dbReference>
<sequence length="119" mass="12973">MQVLLVEDEIVTRESARITLESLGYGVTAVGDGDEALKAFAQQDFDVVVMDIKMPVMDGLEATRRIRSSQGGQSAVPIIALTGFSPRELPNIQDAGINAFIEKPFEFNNLIKTIRSFAA</sequence>
<keyword evidence="4" id="KW-0418">Kinase</keyword>